<organism evidence="3 4">
    <name type="scientific">Cladophialophora carrionii</name>
    <dbReference type="NCBI Taxonomy" id="86049"/>
    <lineage>
        <taxon>Eukaryota</taxon>
        <taxon>Fungi</taxon>
        <taxon>Dikarya</taxon>
        <taxon>Ascomycota</taxon>
        <taxon>Pezizomycotina</taxon>
        <taxon>Eurotiomycetes</taxon>
        <taxon>Chaetothyriomycetidae</taxon>
        <taxon>Chaetothyriales</taxon>
        <taxon>Herpotrichiellaceae</taxon>
        <taxon>Cladophialophora</taxon>
    </lineage>
</organism>
<dbReference type="Pfam" id="PF20237">
    <property type="entry name" value="DUF6594"/>
    <property type="match status" value="1"/>
</dbReference>
<gene>
    <name evidence="3" type="ORF">CLCR_07650</name>
</gene>
<keyword evidence="1" id="KW-0812">Transmembrane</keyword>
<reference evidence="4" key="1">
    <citation type="submission" date="2015-07" db="EMBL/GenBank/DDBJ databases">
        <authorList>
            <person name="Teixeira M.M."/>
            <person name="Souza R.C."/>
            <person name="Almeida L.G."/>
            <person name="Vicente V.A."/>
            <person name="de Hoog S."/>
            <person name="Bocca A.L."/>
            <person name="de Almeida S.R."/>
            <person name="Vasconcelos A.T."/>
            <person name="Felipe M.S."/>
        </authorList>
    </citation>
    <scope>NUCLEOTIDE SEQUENCE [LARGE SCALE GENOMIC DNA]</scope>
    <source>
        <strain evidence="4">KSF</strain>
    </source>
</reference>
<accession>A0A1C1CQA8</accession>
<comment type="caution">
    <text evidence="3">The sequence shown here is derived from an EMBL/GenBank/DDBJ whole genome shotgun (WGS) entry which is preliminary data.</text>
</comment>
<keyword evidence="4" id="KW-1185">Reference proteome</keyword>
<feature type="domain" description="DUF6594" evidence="2">
    <location>
        <begin position="56"/>
        <end position="150"/>
    </location>
</feature>
<evidence type="ECO:0000259" key="2">
    <source>
        <dbReference type="Pfam" id="PF20237"/>
    </source>
</evidence>
<dbReference type="InterPro" id="IPR046529">
    <property type="entry name" value="DUF6594"/>
</dbReference>
<keyword evidence="1" id="KW-1133">Transmembrane helix</keyword>
<keyword evidence="1" id="KW-0472">Membrane</keyword>
<dbReference type="Proteomes" id="UP000094526">
    <property type="component" value="Unassembled WGS sequence"/>
</dbReference>
<feature type="transmembrane region" description="Helical" evidence="1">
    <location>
        <begin position="137"/>
        <end position="155"/>
    </location>
</feature>
<evidence type="ECO:0000256" key="1">
    <source>
        <dbReference type="SAM" id="Phobius"/>
    </source>
</evidence>
<protein>
    <recommendedName>
        <fullName evidence="2">DUF6594 domain-containing protein</fullName>
    </recommendedName>
</protein>
<name>A0A1C1CQA8_9EURO</name>
<dbReference type="AlphaFoldDB" id="A0A1C1CQA8"/>
<sequence>MPASPTHPAPGYFPGFPMSRCLEQGYNHGQRWGRVSSHCSYSALTTLFSSIALTETPPTVQQPARRDNPHHQYVLAPASSYKTLETWVIRVTALILVVLPIWMLSPSSVAKQDLILTSILVGCFMSLTRFIRPNEVQIVAAATGFAAVLVALVQLRQSGG</sequence>
<proteinExistence type="predicted"/>
<evidence type="ECO:0000313" key="4">
    <source>
        <dbReference type="Proteomes" id="UP000094526"/>
    </source>
</evidence>
<dbReference type="EMBL" id="LGRB01000010">
    <property type="protein sequence ID" value="OCT50672.1"/>
    <property type="molecule type" value="Genomic_DNA"/>
</dbReference>
<dbReference type="VEuPathDB" id="FungiDB:G647_05341"/>
<evidence type="ECO:0000313" key="3">
    <source>
        <dbReference type="EMBL" id="OCT50672.1"/>
    </source>
</evidence>
<feature type="transmembrane region" description="Helical" evidence="1">
    <location>
        <begin position="87"/>
        <end position="105"/>
    </location>
</feature>
<feature type="transmembrane region" description="Helical" evidence="1">
    <location>
        <begin position="114"/>
        <end position="131"/>
    </location>
</feature>
<dbReference type="VEuPathDB" id="FungiDB:CLCR_07650"/>